<keyword evidence="5" id="KW-0503">Monooxygenase</keyword>
<keyword evidence="3" id="KW-0274">FAD</keyword>
<dbReference type="SUPFAM" id="SSF51905">
    <property type="entry name" value="FAD/NAD(P)-binding domain"/>
    <property type="match status" value="1"/>
</dbReference>
<evidence type="ECO:0000313" key="7">
    <source>
        <dbReference type="EMBL" id="OIW32023.1"/>
    </source>
</evidence>
<reference evidence="7 8" key="1">
    <citation type="submission" date="2016-10" db="EMBL/GenBank/DDBJ databases">
        <title>Draft genome sequence of Coniochaeta ligniaria NRRL30616, a lignocellulolytic fungus for bioabatement of inhibitors in plant biomass hydrolysates.</title>
        <authorList>
            <consortium name="DOE Joint Genome Institute"/>
            <person name="Jimenez D.J."/>
            <person name="Hector R.E."/>
            <person name="Riley R."/>
            <person name="Sun H."/>
            <person name="Grigoriev I.V."/>
            <person name="Van Elsas J.D."/>
            <person name="Nichols N.N."/>
        </authorList>
    </citation>
    <scope>NUCLEOTIDE SEQUENCE [LARGE SCALE GENOMIC DNA]</scope>
    <source>
        <strain evidence="7 8">NRRL 30616</strain>
    </source>
</reference>
<dbReference type="InterPro" id="IPR050493">
    <property type="entry name" value="FAD-dep_Monooxygenase_BioMet"/>
</dbReference>
<keyword evidence="4" id="KW-0560">Oxidoreductase</keyword>
<protein>
    <submittedName>
        <fullName evidence="7">FAD/NAD(P)-binding domain-containing protein</fullName>
    </submittedName>
</protein>
<evidence type="ECO:0000256" key="1">
    <source>
        <dbReference type="ARBA" id="ARBA00007992"/>
    </source>
</evidence>
<dbReference type="InterPro" id="IPR002938">
    <property type="entry name" value="FAD-bd"/>
</dbReference>
<gene>
    <name evidence="7" type="ORF">CONLIGDRAFT_250381</name>
</gene>
<proteinExistence type="inferred from homology"/>
<dbReference type="PRINTS" id="PR00420">
    <property type="entry name" value="RNGMNOXGNASE"/>
</dbReference>
<keyword evidence="2" id="KW-0285">Flavoprotein</keyword>
<evidence type="ECO:0000313" key="8">
    <source>
        <dbReference type="Proteomes" id="UP000182658"/>
    </source>
</evidence>
<dbReference type="InParanoid" id="A0A1J7IWC4"/>
<evidence type="ECO:0000256" key="2">
    <source>
        <dbReference type="ARBA" id="ARBA00022630"/>
    </source>
</evidence>
<dbReference type="Gene3D" id="3.50.50.60">
    <property type="entry name" value="FAD/NAD(P)-binding domain"/>
    <property type="match status" value="1"/>
</dbReference>
<dbReference type="OrthoDB" id="16820at2759"/>
<feature type="domain" description="FAD-binding" evidence="6">
    <location>
        <begin position="4"/>
        <end position="183"/>
    </location>
</feature>
<name>A0A1J7IWC4_9PEZI</name>
<keyword evidence="8" id="KW-1185">Reference proteome</keyword>
<dbReference type="Pfam" id="PF01494">
    <property type="entry name" value="FAD_binding_3"/>
    <property type="match status" value="2"/>
</dbReference>
<comment type="similarity">
    <text evidence="1">Belongs to the paxM FAD-dependent monooxygenase family.</text>
</comment>
<evidence type="ECO:0000256" key="3">
    <source>
        <dbReference type="ARBA" id="ARBA00022827"/>
    </source>
</evidence>
<dbReference type="AlphaFoldDB" id="A0A1J7IWC4"/>
<evidence type="ECO:0000259" key="6">
    <source>
        <dbReference type="Pfam" id="PF01494"/>
    </source>
</evidence>
<dbReference type="GO" id="GO:0071949">
    <property type="term" value="F:FAD binding"/>
    <property type="evidence" value="ECO:0007669"/>
    <property type="project" value="InterPro"/>
</dbReference>
<dbReference type="Proteomes" id="UP000182658">
    <property type="component" value="Unassembled WGS sequence"/>
</dbReference>
<accession>A0A1J7IWC4</accession>
<dbReference type="EMBL" id="KV875095">
    <property type="protein sequence ID" value="OIW32023.1"/>
    <property type="molecule type" value="Genomic_DNA"/>
</dbReference>
<dbReference type="PANTHER" id="PTHR13789">
    <property type="entry name" value="MONOOXYGENASE"/>
    <property type="match status" value="1"/>
</dbReference>
<feature type="domain" description="FAD-binding" evidence="6">
    <location>
        <begin position="313"/>
        <end position="376"/>
    </location>
</feature>
<dbReference type="PANTHER" id="PTHR13789:SF309">
    <property type="entry name" value="PUTATIVE (AFU_ORTHOLOGUE AFUA_6G14510)-RELATED"/>
    <property type="match status" value="1"/>
</dbReference>
<dbReference type="InterPro" id="IPR036188">
    <property type="entry name" value="FAD/NAD-bd_sf"/>
</dbReference>
<evidence type="ECO:0000256" key="5">
    <source>
        <dbReference type="ARBA" id="ARBA00023033"/>
    </source>
</evidence>
<dbReference type="GO" id="GO:0004497">
    <property type="term" value="F:monooxygenase activity"/>
    <property type="evidence" value="ECO:0007669"/>
    <property type="project" value="UniProtKB-KW"/>
</dbReference>
<organism evidence="7 8">
    <name type="scientific">Coniochaeta ligniaria NRRL 30616</name>
    <dbReference type="NCBI Taxonomy" id="1408157"/>
    <lineage>
        <taxon>Eukaryota</taxon>
        <taxon>Fungi</taxon>
        <taxon>Dikarya</taxon>
        <taxon>Ascomycota</taxon>
        <taxon>Pezizomycotina</taxon>
        <taxon>Sordariomycetes</taxon>
        <taxon>Sordariomycetidae</taxon>
        <taxon>Coniochaetales</taxon>
        <taxon>Coniochaetaceae</taxon>
        <taxon>Coniochaeta</taxon>
    </lineage>
</organism>
<sequence length="430" mass="46858">MPITQVLILGAGPAGLSTALSISQIPSSPPIRVTILELRPATVTTASLGGAVNLTPPALRYLDRLGVGAQLRRTGIPVGAVENVSLRTGRLLGALWRGVDGVRVMRSGLVACMRGVVAGREGVEVRYGVRVVEIREEGTGTGEDEDGDGGRVRVVLEGGEEVSGDILLGCDGLHSVARRLYVEPERGETYSGKVVAYGFASVEEPGSAGMVRVDGRPAVVDTTMFTGRYGAILLSFFEPKRETVFAAAVMSMKDESGVDGRDGWKTRGADKAYVEGEVRRRYGSSSVAGLAELLERVDGWSLYPVYTLPPGGRWSRGRVLLLGDAAHAMAPMGESIGVAIEDGALIARVLTRHRERSVSKMFADYETLRRPTIDKIYKELTWRWDNAMKEDLGWLWSIFWEWLAVLFLWVMPWTQDEYFARDVATIELPA</sequence>
<evidence type="ECO:0000256" key="4">
    <source>
        <dbReference type="ARBA" id="ARBA00023002"/>
    </source>
</evidence>
<dbReference type="STRING" id="1408157.A0A1J7IWC4"/>